<dbReference type="GO" id="GO:0005886">
    <property type="term" value="C:plasma membrane"/>
    <property type="evidence" value="ECO:0007669"/>
    <property type="project" value="UniProtKB-SubCell"/>
</dbReference>
<evidence type="ECO:0000256" key="3">
    <source>
        <dbReference type="ARBA" id="ARBA00007971"/>
    </source>
</evidence>
<comment type="caution">
    <text evidence="14">The sequence shown here is derived from an EMBL/GenBank/DDBJ whole genome shotgun (WGS) entry which is preliminary data.</text>
</comment>
<comment type="similarity">
    <text evidence="3 9">Belongs to the FliF family.</text>
</comment>
<dbReference type="InterPro" id="IPR043427">
    <property type="entry name" value="YscJ/FliF"/>
</dbReference>
<dbReference type="NCBIfam" id="TIGR00206">
    <property type="entry name" value="fliF"/>
    <property type="match status" value="1"/>
</dbReference>
<dbReference type="InterPro" id="IPR006182">
    <property type="entry name" value="FliF_N_dom"/>
</dbReference>
<protein>
    <recommendedName>
        <fullName evidence="9">Flagellar M-ring protein</fullName>
    </recommendedName>
</protein>
<keyword evidence="14" id="KW-0282">Flagellum</keyword>
<gene>
    <name evidence="14" type="primary">fliF</name>
    <name evidence="14" type="ORF">GCM10010916_31630</name>
</gene>
<keyword evidence="14" id="KW-0966">Cell projection</keyword>
<evidence type="ECO:0000256" key="4">
    <source>
        <dbReference type="ARBA" id="ARBA00022475"/>
    </source>
</evidence>
<evidence type="ECO:0000256" key="8">
    <source>
        <dbReference type="ARBA" id="ARBA00023143"/>
    </source>
</evidence>
<evidence type="ECO:0000259" key="12">
    <source>
        <dbReference type="Pfam" id="PF01514"/>
    </source>
</evidence>
<dbReference type="EMBL" id="BMGR01000010">
    <property type="protein sequence ID" value="GGG12420.1"/>
    <property type="molecule type" value="Genomic_DNA"/>
</dbReference>
<feature type="region of interest" description="Disordered" evidence="10">
    <location>
        <begin position="304"/>
        <end position="349"/>
    </location>
</feature>
<evidence type="ECO:0000313" key="15">
    <source>
        <dbReference type="Proteomes" id="UP000644756"/>
    </source>
</evidence>
<reference evidence="14" key="1">
    <citation type="journal article" date="2014" name="Int. J. Syst. Evol. Microbiol.">
        <title>Complete genome sequence of Corynebacterium casei LMG S-19264T (=DSM 44701T), isolated from a smear-ripened cheese.</title>
        <authorList>
            <consortium name="US DOE Joint Genome Institute (JGI-PGF)"/>
            <person name="Walter F."/>
            <person name="Albersmeier A."/>
            <person name="Kalinowski J."/>
            <person name="Ruckert C."/>
        </authorList>
    </citation>
    <scope>NUCLEOTIDE SEQUENCE</scope>
    <source>
        <strain evidence="14">CGMCC 1.12987</strain>
    </source>
</reference>
<keyword evidence="4" id="KW-1003">Cell membrane</keyword>
<dbReference type="Pfam" id="PF01514">
    <property type="entry name" value="YscJ_FliF"/>
    <property type="match status" value="1"/>
</dbReference>
<proteinExistence type="inferred from homology"/>
<evidence type="ECO:0000256" key="6">
    <source>
        <dbReference type="ARBA" id="ARBA00022989"/>
    </source>
</evidence>
<comment type="function">
    <text evidence="9">The M ring may be actively involved in energy transduction.</text>
</comment>
<dbReference type="CDD" id="cd12087">
    <property type="entry name" value="TM_EGFR-like"/>
    <property type="match status" value="1"/>
</dbReference>
<dbReference type="InterPro" id="IPR013556">
    <property type="entry name" value="Flag_M-ring_C"/>
</dbReference>
<feature type="transmembrane region" description="Helical" evidence="11">
    <location>
        <begin position="442"/>
        <end position="464"/>
    </location>
</feature>
<comment type="subcellular location">
    <subcellularLocation>
        <location evidence="1 9">Bacterial flagellum basal body</location>
    </subcellularLocation>
    <subcellularLocation>
        <location evidence="2">Cell membrane</location>
        <topology evidence="2">Multi-pass membrane protein</topology>
    </subcellularLocation>
</comment>
<keyword evidence="15" id="KW-1185">Reference proteome</keyword>
<evidence type="ECO:0000313" key="14">
    <source>
        <dbReference type="EMBL" id="GGG12420.1"/>
    </source>
</evidence>
<dbReference type="AlphaFoldDB" id="A0A917FVJ7"/>
<dbReference type="PANTHER" id="PTHR30046:SF0">
    <property type="entry name" value="FLAGELLAR M-RING PROTEIN"/>
    <property type="match status" value="1"/>
</dbReference>
<evidence type="ECO:0000259" key="13">
    <source>
        <dbReference type="Pfam" id="PF08345"/>
    </source>
</evidence>
<dbReference type="InterPro" id="IPR000067">
    <property type="entry name" value="FlgMring_FliF"/>
</dbReference>
<feature type="compositionally biased region" description="Polar residues" evidence="10">
    <location>
        <begin position="337"/>
        <end position="349"/>
    </location>
</feature>
<organism evidence="14 15">
    <name type="scientific">Paenibacillus abyssi</name>
    <dbReference type="NCBI Taxonomy" id="1340531"/>
    <lineage>
        <taxon>Bacteria</taxon>
        <taxon>Bacillati</taxon>
        <taxon>Bacillota</taxon>
        <taxon>Bacilli</taxon>
        <taxon>Bacillales</taxon>
        <taxon>Paenibacillaceae</taxon>
        <taxon>Paenibacillus</taxon>
    </lineage>
</organism>
<evidence type="ECO:0000256" key="7">
    <source>
        <dbReference type="ARBA" id="ARBA00023136"/>
    </source>
</evidence>
<accession>A0A917FVJ7</accession>
<dbReference type="Proteomes" id="UP000644756">
    <property type="component" value="Unassembled WGS sequence"/>
</dbReference>
<dbReference type="GO" id="GO:0009431">
    <property type="term" value="C:bacterial-type flagellum basal body, MS ring"/>
    <property type="evidence" value="ECO:0007669"/>
    <property type="project" value="InterPro"/>
</dbReference>
<dbReference type="PANTHER" id="PTHR30046">
    <property type="entry name" value="FLAGELLAR M-RING PROTEIN"/>
    <property type="match status" value="1"/>
</dbReference>
<evidence type="ECO:0000256" key="9">
    <source>
        <dbReference type="PIRNR" id="PIRNR004862"/>
    </source>
</evidence>
<keyword evidence="14" id="KW-0969">Cilium</keyword>
<feature type="compositionally biased region" description="Low complexity" evidence="10">
    <location>
        <begin position="305"/>
        <end position="317"/>
    </location>
</feature>
<evidence type="ECO:0000256" key="2">
    <source>
        <dbReference type="ARBA" id="ARBA00004651"/>
    </source>
</evidence>
<dbReference type="GO" id="GO:0003774">
    <property type="term" value="F:cytoskeletal motor activity"/>
    <property type="evidence" value="ECO:0007669"/>
    <property type="project" value="InterPro"/>
</dbReference>
<evidence type="ECO:0000256" key="10">
    <source>
        <dbReference type="SAM" id="MobiDB-lite"/>
    </source>
</evidence>
<feature type="domain" description="Flagellar M-ring N-terminal" evidence="12">
    <location>
        <begin position="46"/>
        <end position="222"/>
    </location>
</feature>
<keyword evidence="7 11" id="KW-0472">Membrane</keyword>
<reference evidence="14" key="2">
    <citation type="submission" date="2020-09" db="EMBL/GenBank/DDBJ databases">
        <authorList>
            <person name="Sun Q."/>
            <person name="Zhou Y."/>
        </authorList>
    </citation>
    <scope>NUCLEOTIDE SEQUENCE</scope>
    <source>
        <strain evidence="14">CGMCC 1.12987</strain>
    </source>
</reference>
<dbReference type="InterPro" id="IPR045851">
    <property type="entry name" value="AMP-bd_C_sf"/>
</dbReference>
<evidence type="ECO:0000256" key="5">
    <source>
        <dbReference type="ARBA" id="ARBA00022692"/>
    </source>
</evidence>
<keyword evidence="5 11" id="KW-0812">Transmembrane</keyword>
<keyword evidence="8 9" id="KW-0975">Bacterial flagellum</keyword>
<dbReference type="RefSeq" id="WP_188532043.1">
    <property type="nucleotide sequence ID" value="NZ_BMGR01000010.1"/>
</dbReference>
<dbReference type="PRINTS" id="PR01009">
    <property type="entry name" value="FLGMRINGFLIF"/>
</dbReference>
<keyword evidence="6 11" id="KW-1133">Transmembrane helix</keyword>
<evidence type="ECO:0000256" key="1">
    <source>
        <dbReference type="ARBA" id="ARBA00004117"/>
    </source>
</evidence>
<evidence type="ECO:0000256" key="11">
    <source>
        <dbReference type="SAM" id="Phobius"/>
    </source>
</evidence>
<dbReference type="GO" id="GO:0071973">
    <property type="term" value="P:bacterial-type flagellum-dependent cell motility"/>
    <property type="evidence" value="ECO:0007669"/>
    <property type="project" value="InterPro"/>
</dbReference>
<dbReference type="Gene3D" id="3.30.300.30">
    <property type="match status" value="1"/>
</dbReference>
<dbReference type="PIRSF" id="PIRSF004862">
    <property type="entry name" value="FliF"/>
    <property type="match status" value="1"/>
</dbReference>
<feature type="domain" description="Flagellar M-ring C-terminal" evidence="13">
    <location>
        <begin position="262"/>
        <end position="396"/>
    </location>
</feature>
<dbReference type="Pfam" id="PF08345">
    <property type="entry name" value="YscJ_FliF_C"/>
    <property type="match status" value="1"/>
</dbReference>
<name>A0A917FVJ7_9BACL</name>
<sequence length="525" mass="57218">MNEKIAQYRVRAAQYWMQLSKTQKMLFGATIGILILSTIFLTMIFSKTEYELAFQNLDATDAAAIINHLESSGIPYQLGPDGTTISVPSAQASKVRVDVGSQGLVQNGSIGFDVFGQSSSAFGRTDNEFNVMYRNALNGEIQRLLNGMNGIQRTNVLVNLPEETVFMNPDQVEQASASIMMTFKPGYRPTQAEVDGYFNLVKTAIPNLAVEDITITSQEGGELFPSSKLTGNGVGASQPIDVQFQIQRKFENEIRRNIQQFLGAMYGAEGLVISVASSLNFDQKSTTEMLVRPLEDNNNNGIIISQSETNSTSTGTEGQVGGVTGTGETDVPGYQATDGQGTSSSEDMSRTTNYDVNRITNEIVSGPFVVKDLSISVGLEAAELSDDRRNEITNYLTALVRAQLADSGQNVDDDLLMGKKVSVIAQQFAGNTGDTSNTGLSLPWAIGIGVVALALIGGLAFMLIRRRKQAVIEEEELLQPAKVEYPTIDLENVTNDSQVRKQLEQLAKRKPEDFVNLLRTWLVDE</sequence>
<feature type="transmembrane region" description="Helical" evidence="11">
    <location>
        <begin position="25"/>
        <end position="45"/>
    </location>
</feature>